<evidence type="ECO:0000256" key="1">
    <source>
        <dbReference type="SAM" id="MobiDB-lite"/>
    </source>
</evidence>
<accession>A0A640UWZ0</accession>
<reference evidence="3 4" key="1">
    <citation type="submission" date="2019-12" db="EMBL/GenBank/DDBJ databases">
        <title>Whole genome shotgun sequence of Streptomyces tubercidicus NBRC 13090.</title>
        <authorList>
            <person name="Ichikawa N."/>
            <person name="Kimura A."/>
            <person name="Kitahashi Y."/>
            <person name="Komaki H."/>
            <person name="Tamura T."/>
        </authorList>
    </citation>
    <scope>NUCLEOTIDE SEQUENCE [LARGE SCALE GENOMIC DNA]</scope>
    <source>
        <strain evidence="3 4">NBRC 13090</strain>
    </source>
</reference>
<feature type="transmembrane region" description="Helical" evidence="2">
    <location>
        <begin position="68"/>
        <end position="87"/>
    </location>
</feature>
<protein>
    <submittedName>
        <fullName evidence="3">Uncharacterized protein</fullName>
    </submittedName>
</protein>
<name>A0A640UWZ0_9ACTN</name>
<evidence type="ECO:0000256" key="2">
    <source>
        <dbReference type="SAM" id="Phobius"/>
    </source>
</evidence>
<comment type="caution">
    <text evidence="3">The sequence shown here is derived from an EMBL/GenBank/DDBJ whole genome shotgun (WGS) entry which is preliminary data.</text>
</comment>
<evidence type="ECO:0000313" key="4">
    <source>
        <dbReference type="Proteomes" id="UP000431826"/>
    </source>
</evidence>
<dbReference type="Pfam" id="PF19870">
    <property type="entry name" value="DUF6343"/>
    <property type="match status" value="1"/>
</dbReference>
<feature type="transmembrane region" description="Helical" evidence="2">
    <location>
        <begin position="43"/>
        <end position="62"/>
    </location>
</feature>
<dbReference type="InterPro" id="IPR045924">
    <property type="entry name" value="DUF6343"/>
</dbReference>
<gene>
    <name evidence="3" type="ORF">Stube_52560</name>
</gene>
<keyword evidence="2" id="KW-0812">Transmembrane</keyword>
<keyword evidence="4" id="KW-1185">Reference proteome</keyword>
<dbReference type="EMBL" id="BLIR01000003">
    <property type="protein sequence ID" value="GFE40583.1"/>
    <property type="molecule type" value="Genomic_DNA"/>
</dbReference>
<proteinExistence type="predicted"/>
<feature type="region of interest" description="Disordered" evidence="1">
    <location>
        <begin position="95"/>
        <end position="129"/>
    </location>
</feature>
<keyword evidence="2" id="KW-0472">Membrane</keyword>
<dbReference type="AlphaFoldDB" id="A0A640UWZ0"/>
<dbReference type="Proteomes" id="UP000431826">
    <property type="component" value="Unassembled WGS sequence"/>
</dbReference>
<sequence length="129" mass="14232">MWKEVPAAGDWLIEREDPGGGRWVPMRTGDEPLHARSPLKIRCGLALWGLLWTIAGAVAFVNAGRPEWAAACAALAMVAATDLALVIRHIRQGAHYQPGKDVPPYTPDRGRNDAFDIRNGMGRRRNNRP</sequence>
<evidence type="ECO:0000313" key="3">
    <source>
        <dbReference type="EMBL" id="GFE40583.1"/>
    </source>
</evidence>
<organism evidence="3 4">
    <name type="scientific">Streptomyces tubercidicus</name>
    <dbReference type="NCBI Taxonomy" id="47759"/>
    <lineage>
        <taxon>Bacteria</taxon>
        <taxon>Bacillati</taxon>
        <taxon>Actinomycetota</taxon>
        <taxon>Actinomycetes</taxon>
        <taxon>Kitasatosporales</taxon>
        <taxon>Streptomycetaceae</taxon>
        <taxon>Streptomyces</taxon>
    </lineage>
</organism>
<keyword evidence="2" id="KW-1133">Transmembrane helix</keyword>